<sequence length="65" mass="7319">MLYRHTGLQGDKNICDADIIALLQISSNNREINALIGASSGYLHEIRKTRNEIYHSSSMKVSNEK</sequence>
<organism evidence="1 2">
    <name type="scientific">Dreissena polymorpha</name>
    <name type="common">Zebra mussel</name>
    <name type="synonym">Mytilus polymorpha</name>
    <dbReference type="NCBI Taxonomy" id="45954"/>
    <lineage>
        <taxon>Eukaryota</taxon>
        <taxon>Metazoa</taxon>
        <taxon>Spiralia</taxon>
        <taxon>Lophotrochozoa</taxon>
        <taxon>Mollusca</taxon>
        <taxon>Bivalvia</taxon>
        <taxon>Autobranchia</taxon>
        <taxon>Heteroconchia</taxon>
        <taxon>Euheterodonta</taxon>
        <taxon>Imparidentia</taxon>
        <taxon>Neoheterodontei</taxon>
        <taxon>Myida</taxon>
        <taxon>Dreissenoidea</taxon>
        <taxon>Dreissenidae</taxon>
        <taxon>Dreissena</taxon>
    </lineage>
</organism>
<evidence type="ECO:0000313" key="2">
    <source>
        <dbReference type="Proteomes" id="UP000828390"/>
    </source>
</evidence>
<proteinExistence type="predicted"/>
<dbReference type="AlphaFoldDB" id="A0A9D4BSX4"/>
<reference evidence="1" key="1">
    <citation type="journal article" date="2019" name="bioRxiv">
        <title>The Genome of the Zebra Mussel, Dreissena polymorpha: A Resource for Invasive Species Research.</title>
        <authorList>
            <person name="McCartney M.A."/>
            <person name="Auch B."/>
            <person name="Kono T."/>
            <person name="Mallez S."/>
            <person name="Zhang Y."/>
            <person name="Obille A."/>
            <person name="Becker A."/>
            <person name="Abrahante J.E."/>
            <person name="Garbe J."/>
            <person name="Badalamenti J.P."/>
            <person name="Herman A."/>
            <person name="Mangelson H."/>
            <person name="Liachko I."/>
            <person name="Sullivan S."/>
            <person name="Sone E.D."/>
            <person name="Koren S."/>
            <person name="Silverstein K.A.T."/>
            <person name="Beckman K.B."/>
            <person name="Gohl D.M."/>
        </authorList>
    </citation>
    <scope>NUCLEOTIDE SEQUENCE</scope>
    <source>
        <strain evidence="1">Duluth1</strain>
        <tissue evidence="1">Whole animal</tissue>
    </source>
</reference>
<name>A0A9D4BSX4_DREPO</name>
<comment type="caution">
    <text evidence="1">The sequence shown here is derived from an EMBL/GenBank/DDBJ whole genome shotgun (WGS) entry which is preliminary data.</text>
</comment>
<dbReference type="EMBL" id="JAIWYP010000014">
    <property type="protein sequence ID" value="KAH3708155.1"/>
    <property type="molecule type" value="Genomic_DNA"/>
</dbReference>
<protein>
    <submittedName>
        <fullName evidence="1">Uncharacterized protein</fullName>
    </submittedName>
</protein>
<keyword evidence="2" id="KW-1185">Reference proteome</keyword>
<accession>A0A9D4BSX4</accession>
<gene>
    <name evidence="1" type="ORF">DPMN_067594</name>
</gene>
<evidence type="ECO:0000313" key="1">
    <source>
        <dbReference type="EMBL" id="KAH3708155.1"/>
    </source>
</evidence>
<dbReference type="Proteomes" id="UP000828390">
    <property type="component" value="Unassembled WGS sequence"/>
</dbReference>
<reference evidence="1" key="2">
    <citation type="submission" date="2020-11" db="EMBL/GenBank/DDBJ databases">
        <authorList>
            <person name="McCartney M.A."/>
            <person name="Auch B."/>
            <person name="Kono T."/>
            <person name="Mallez S."/>
            <person name="Becker A."/>
            <person name="Gohl D.M."/>
            <person name="Silverstein K.A.T."/>
            <person name="Koren S."/>
            <person name="Bechman K.B."/>
            <person name="Herman A."/>
            <person name="Abrahante J.E."/>
            <person name="Garbe J."/>
        </authorList>
    </citation>
    <scope>NUCLEOTIDE SEQUENCE</scope>
    <source>
        <strain evidence="1">Duluth1</strain>
        <tissue evidence="1">Whole animal</tissue>
    </source>
</reference>